<dbReference type="EMBL" id="BKCJ011857950">
    <property type="protein sequence ID" value="GFD58819.1"/>
    <property type="molecule type" value="Genomic_DNA"/>
</dbReference>
<feature type="compositionally biased region" description="Basic residues" evidence="1">
    <location>
        <begin position="1"/>
        <end position="15"/>
    </location>
</feature>
<organism evidence="2">
    <name type="scientific">Tanacetum cinerariifolium</name>
    <name type="common">Dalmatian daisy</name>
    <name type="synonym">Chrysanthemum cinerariifolium</name>
    <dbReference type="NCBI Taxonomy" id="118510"/>
    <lineage>
        <taxon>Eukaryota</taxon>
        <taxon>Viridiplantae</taxon>
        <taxon>Streptophyta</taxon>
        <taxon>Embryophyta</taxon>
        <taxon>Tracheophyta</taxon>
        <taxon>Spermatophyta</taxon>
        <taxon>Magnoliopsida</taxon>
        <taxon>eudicotyledons</taxon>
        <taxon>Gunneridae</taxon>
        <taxon>Pentapetalae</taxon>
        <taxon>asterids</taxon>
        <taxon>campanulids</taxon>
        <taxon>Asterales</taxon>
        <taxon>Asteraceae</taxon>
        <taxon>Asteroideae</taxon>
        <taxon>Anthemideae</taxon>
        <taxon>Anthemidinae</taxon>
        <taxon>Tanacetum</taxon>
    </lineage>
</organism>
<feature type="region of interest" description="Disordered" evidence="1">
    <location>
        <begin position="1"/>
        <end position="84"/>
    </location>
</feature>
<name>A0A699XGG6_TANCI</name>
<protein>
    <submittedName>
        <fullName evidence="2">Uncharacterized protein</fullName>
    </submittedName>
</protein>
<sequence length="84" mass="9084">GPGRSRRPVQRRRHGGSALHHAASSDRPQVGQGRVRRAPESGVRQGPYRSSAGRQSGRSADRQAKLRKHAGSAGASLERRRQGL</sequence>
<feature type="compositionally biased region" description="Low complexity" evidence="1">
    <location>
        <begin position="49"/>
        <end position="58"/>
    </location>
</feature>
<evidence type="ECO:0000256" key="1">
    <source>
        <dbReference type="SAM" id="MobiDB-lite"/>
    </source>
</evidence>
<feature type="non-terminal residue" evidence="2">
    <location>
        <position position="84"/>
    </location>
</feature>
<dbReference type="AlphaFoldDB" id="A0A699XGG6"/>
<comment type="caution">
    <text evidence="2">The sequence shown here is derived from an EMBL/GenBank/DDBJ whole genome shotgun (WGS) entry which is preliminary data.</text>
</comment>
<reference evidence="2" key="1">
    <citation type="journal article" date="2019" name="Sci. Rep.">
        <title>Draft genome of Tanacetum cinerariifolium, the natural source of mosquito coil.</title>
        <authorList>
            <person name="Yamashiro T."/>
            <person name="Shiraishi A."/>
            <person name="Satake H."/>
            <person name="Nakayama K."/>
        </authorList>
    </citation>
    <scope>NUCLEOTIDE SEQUENCE</scope>
</reference>
<feature type="non-terminal residue" evidence="2">
    <location>
        <position position="1"/>
    </location>
</feature>
<proteinExistence type="predicted"/>
<accession>A0A699XGG6</accession>
<evidence type="ECO:0000313" key="2">
    <source>
        <dbReference type="EMBL" id="GFD58819.1"/>
    </source>
</evidence>
<gene>
    <name evidence="2" type="ORF">Tci_930788</name>
</gene>